<sequence>MFLNLVIAIIFSKAGSKAANENSKEFRDMCVLFKLAIMAPDEKRVPSTVPGTEASTPKQRMSQITDDIKLLNLTTVEETVVKVLDDAKDYPNAEAAMTGSKEVPYFKETTEGAFTDMRNTWLRLKALRQKTGKEKPTYPLVLSAQQRQNLPPTFYHLYSRAQQLQATIDTNDNSAKSAEQKARTALLTALFGEQHASKAGPKLEQGKAAASTTETADFPWVDTEDRDTTCKAPAADGTKAGRSIATDTVCICSGGASNDATYCTSDNIASAPQLHTSGYQAKAKAVWDELTPQCDNILKDLPLKPTPAALEAALANFYSHLGKNWVVATGMPNNLANSKPERQSIFGIHTISSTSAPACTTTSLNTFGTASKGVCIQYDAYTGKGKEIPWVKKIKEAAIQLAAANALFTSSVTILSEATAIRNQMETLLLMGNLLTPAAGPVPTSATAKQSSLDEQDRCKSPTNKTAEECTKLGCDHDAENKKCKPKPGSENMAAGTGAGAAPKEGAASTGCAKHGTDKSACENDKAGDKQSCAWRKGKDGEPDQEKEMCRNGSFLTGKQFALMFSAVFAALLF</sequence>
<dbReference type="GO" id="GO:0098552">
    <property type="term" value="C:side of membrane"/>
    <property type="evidence" value="ECO:0007669"/>
    <property type="project" value="UniProtKB-KW"/>
</dbReference>
<proteinExistence type="predicted"/>
<comment type="subcellular location">
    <subcellularLocation>
        <location evidence="2">Cell membrane</location>
        <topology evidence="2">Lipid-anchor</topology>
        <topology evidence="2">GPI-anchor</topology>
    </subcellularLocation>
</comment>
<dbReference type="GO" id="GO:0005886">
    <property type="term" value="C:plasma membrane"/>
    <property type="evidence" value="ECO:0007669"/>
    <property type="project" value="UniProtKB-SubCell"/>
</dbReference>
<feature type="chain" id="PRO_5013334791" evidence="10">
    <location>
        <begin position="19"/>
        <end position="574"/>
    </location>
</feature>
<comment type="function">
    <text evidence="1">VSG forms a coat on the surface of the parasite. The trypanosome evades the immune response of the host by expressing a series of antigenically distinct VSGs from an estimated 1000 VSG genes.</text>
</comment>
<evidence type="ECO:0000256" key="2">
    <source>
        <dbReference type="ARBA" id="ARBA00004609"/>
    </source>
</evidence>
<accession>A0A1J0R543</accession>
<feature type="region of interest" description="Disordered" evidence="9">
    <location>
        <begin position="480"/>
        <end position="547"/>
    </location>
</feature>
<organism evidence="13">
    <name type="scientific">Trypanosoma brucei</name>
    <dbReference type="NCBI Taxonomy" id="5691"/>
    <lineage>
        <taxon>Eukaryota</taxon>
        <taxon>Discoba</taxon>
        <taxon>Euglenozoa</taxon>
        <taxon>Kinetoplastea</taxon>
        <taxon>Metakinetoplastina</taxon>
        <taxon>Trypanosomatida</taxon>
        <taxon>Trypanosomatidae</taxon>
        <taxon>Trypanosoma</taxon>
    </lineage>
</organism>
<feature type="region of interest" description="Disordered" evidence="9">
    <location>
        <begin position="441"/>
        <end position="463"/>
    </location>
</feature>
<feature type="domain" description="Trypanosome variant surface glycoprotein B-type N-terminal" evidence="12">
    <location>
        <begin position="9"/>
        <end position="406"/>
    </location>
</feature>
<reference evidence="13" key="1">
    <citation type="submission" date="2016-08" db="EMBL/GenBank/DDBJ databases">
        <title>VSG repertoire of Trypanosoma brucei EATRO 1125.</title>
        <authorList>
            <person name="Cross G.A."/>
        </authorList>
    </citation>
    <scope>NUCLEOTIDE SEQUENCE</scope>
    <source>
        <strain evidence="13">EATRO 1125</strain>
    </source>
</reference>
<evidence type="ECO:0000256" key="7">
    <source>
        <dbReference type="ARBA" id="ARBA00023180"/>
    </source>
</evidence>
<name>A0A1J0R543_9TRYP</name>
<evidence type="ECO:0000256" key="1">
    <source>
        <dbReference type="ARBA" id="ARBA00002523"/>
    </source>
</evidence>
<dbReference type="VEuPathDB" id="TriTrypDB:Tb11.v5.1047"/>
<feature type="domain" description="Trypanosome variant surface glycoprotein C-terminal" evidence="11">
    <location>
        <begin position="464"/>
        <end position="573"/>
    </location>
</feature>
<dbReference type="Pfam" id="PF13206">
    <property type="entry name" value="VSG_B"/>
    <property type="match status" value="1"/>
</dbReference>
<keyword evidence="7" id="KW-0325">Glycoprotein</keyword>
<dbReference type="AlphaFoldDB" id="A0A1J0R543"/>
<dbReference type="InterPro" id="IPR025932">
    <property type="entry name" value="Trypano_VSG_B_N_dom"/>
</dbReference>
<evidence type="ECO:0000256" key="6">
    <source>
        <dbReference type="ARBA" id="ARBA00023136"/>
    </source>
</evidence>
<evidence type="ECO:0000256" key="5">
    <source>
        <dbReference type="ARBA" id="ARBA00022729"/>
    </source>
</evidence>
<dbReference type="EMBL" id="KX699011">
    <property type="protein sequence ID" value="APD72967.1"/>
    <property type="molecule type" value="Genomic_DNA"/>
</dbReference>
<keyword evidence="3" id="KW-1003">Cell membrane</keyword>
<dbReference type="VEuPathDB" id="TriTrypDB:Tb1125.Tb09.v4.0053"/>
<feature type="compositionally biased region" description="Basic and acidic residues" evidence="9">
    <location>
        <begin position="537"/>
        <end position="547"/>
    </location>
</feature>
<evidence type="ECO:0000256" key="9">
    <source>
        <dbReference type="SAM" id="MobiDB-lite"/>
    </source>
</evidence>
<evidence type="ECO:0000259" key="12">
    <source>
        <dbReference type="Pfam" id="PF13206"/>
    </source>
</evidence>
<keyword evidence="4" id="KW-0336">GPI-anchor</keyword>
<dbReference type="InterPro" id="IPR019609">
    <property type="entry name" value="Variant_surf_glycoprt_trypan_C"/>
</dbReference>
<feature type="compositionally biased region" description="Polar residues" evidence="9">
    <location>
        <begin position="444"/>
        <end position="453"/>
    </location>
</feature>
<protein>
    <submittedName>
        <fullName evidence="13">Variant surface glycoprotein 1125.103</fullName>
    </submittedName>
</protein>
<evidence type="ECO:0000256" key="10">
    <source>
        <dbReference type="SAM" id="SignalP"/>
    </source>
</evidence>
<dbReference type="VEuPathDB" id="TriTrypDB:Tb427_000291200"/>
<evidence type="ECO:0000256" key="8">
    <source>
        <dbReference type="ARBA" id="ARBA00023288"/>
    </source>
</evidence>
<keyword evidence="5 10" id="KW-0732">Signal</keyword>
<dbReference type="Pfam" id="PF10659">
    <property type="entry name" value="Trypan_glycop_C"/>
    <property type="match status" value="1"/>
</dbReference>
<feature type="compositionally biased region" description="Basic and acidic residues" evidence="9">
    <location>
        <begin position="515"/>
        <end position="529"/>
    </location>
</feature>
<keyword evidence="8" id="KW-0449">Lipoprotein</keyword>
<feature type="signal peptide" evidence="10">
    <location>
        <begin position="1"/>
        <end position="18"/>
    </location>
</feature>
<evidence type="ECO:0000259" key="11">
    <source>
        <dbReference type="Pfam" id="PF10659"/>
    </source>
</evidence>
<evidence type="ECO:0000313" key="13">
    <source>
        <dbReference type="EMBL" id="APD72967.1"/>
    </source>
</evidence>
<evidence type="ECO:0000256" key="3">
    <source>
        <dbReference type="ARBA" id="ARBA00022475"/>
    </source>
</evidence>
<keyword evidence="6" id="KW-0472">Membrane</keyword>
<evidence type="ECO:0000256" key="4">
    <source>
        <dbReference type="ARBA" id="ARBA00022622"/>
    </source>
</evidence>